<reference evidence="1 2" key="1">
    <citation type="submission" date="2015-01" db="EMBL/GenBank/DDBJ databases">
        <title>Rufibacter sp./DG31D/ whole genome sequencing.</title>
        <authorList>
            <person name="Kim M.K."/>
            <person name="Srinivasan S."/>
            <person name="Lee J.-J."/>
        </authorList>
    </citation>
    <scope>NUCLEOTIDE SEQUENCE [LARGE SCALE GENOMIC DNA]</scope>
    <source>
        <strain evidence="1 2">DG31D</strain>
    </source>
</reference>
<dbReference type="PATRIC" id="fig|1379910.4.peg.3364"/>
<proteinExistence type="predicted"/>
<organism evidence="1 2">
    <name type="scientific">Rufibacter radiotolerans</name>
    <dbReference type="NCBI Taxonomy" id="1379910"/>
    <lineage>
        <taxon>Bacteria</taxon>
        <taxon>Pseudomonadati</taxon>
        <taxon>Bacteroidota</taxon>
        <taxon>Cytophagia</taxon>
        <taxon>Cytophagales</taxon>
        <taxon>Hymenobacteraceae</taxon>
        <taxon>Rufibacter</taxon>
    </lineage>
</organism>
<gene>
    <name evidence="1" type="ORF">TH63_15430</name>
</gene>
<accession>A0A0H4VRX2</accession>
<evidence type="ECO:0000313" key="2">
    <source>
        <dbReference type="Proteomes" id="UP000036458"/>
    </source>
</evidence>
<name>A0A0H4VRX2_9BACT</name>
<keyword evidence="2" id="KW-1185">Reference proteome</keyword>
<sequence>MAEGEKDGSAWGRPRAIMGDVCTHRGASKAKGDGPRRLVLPFKLLRARVQWIRKREPLVQGSFQDSGCKMYANKKATYKFYLVSG</sequence>
<dbReference type="EMBL" id="CP010777">
    <property type="protein sequence ID" value="AKQ46697.1"/>
    <property type="molecule type" value="Genomic_DNA"/>
</dbReference>
<dbReference type="Proteomes" id="UP000036458">
    <property type="component" value="Chromosome"/>
</dbReference>
<dbReference type="AlphaFoldDB" id="A0A0H4VRX2"/>
<evidence type="ECO:0000313" key="1">
    <source>
        <dbReference type="EMBL" id="AKQ46697.1"/>
    </source>
</evidence>
<protein>
    <submittedName>
        <fullName evidence="1">Uncharacterized protein</fullName>
    </submittedName>
</protein>
<dbReference type="KEGG" id="ruf:TH63_15430"/>